<gene>
    <name evidence="2" type="ORF">SVUK_LOCUS3688</name>
</gene>
<dbReference type="EMBL" id="UYYB01009700">
    <property type="protein sequence ID" value="VDM68690.1"/>
    <property type="molecule type" value="Genomic_DNA"/>
</dbReference>
<evidence type="ECO:0000313" key="2">
    <source>
        <dbReference type="EMBL" id="VDM68690.1"/>
    </source>
</evidence>
<keyword evidence="1" id="KW-0812">Transmembrane</keyword>
<keyword evidence="3" id="KW-1185">Reference proteome</keyword>
<protein>
    <submittedName>
        <fullName evidence="2">Uncharacterized protein</fullName>
    </submittedName>
</protein>
<name>A0A3P7I763_STRVU</name>
<evidence type="ECO:0000256" key="1">
    <source>
        <dbReference type="SAM" id="Phobius"/>
    </source>
</evidence>
<keyword evidence="1" id="KW-1133">Transmembrane helix</keyword>
<proteinExistence type="predicted"/>
<organism evidence="2 3">
    <name type="scientific">Strongylus vulgaris</name>
    <name type="common">Blood worm</name>
    <dbReference type="NCBI Taxonomy" id="40348"/>
    <lineage>
        <taxon>Eukaryota</taxon>
        <taxon>Metazoa</taxon>
        <taxon>Ecdysozoa</taxon>
        <taxon>Nematoda</taxon>
        <taxon>Chromadorea</taxon>
        <taxon>Rhabditida</taxon>
        <taxon>Rhabditina</taxon>
        <taxon>Rhabditomorpha</taxon>
        <taxon>Strongyloidea</taxon>
        <taxon>Strongylidae</taxon>
        <taxon>Strongylus</taxon>
    </lineage>
</organism>
<dbReference type="Proteomes" id="UP000270094">
    <property type="component" value="Unassembled WGS sequence"/>
</dbReference>
<keyword evidence="1" id="KW-0472">Membrane</keyword>
<evidence type="ECO:0000313" key="3">
    <source>
        <dbReference type="Proteomes" id="UP000270094"/>
    </source>
</evidence>
<reference evidence="2 3" key="1">
    <citation type="submission" date="2018-11" db="EMBL/GenBank/DDBJ databases">
        <authorList>
            <consortium name="Pathogen Informatics"/>
        </authorList>
    </citation>
    <scope>NUCLEOTIDE SEQUENCE [LARGE SCALE GENOMIC DNA]</scope>
</reference>
<dbReference type="AlphaFoldDB" id="A0A3P7I763"/>
<accession>A0A3P7I763</accession>
<sequence>MFVVIAVKMPNIVIFPVLLKSRGFRVYGKQTNVVIVLNAVSNVVIVFAPSIVAQDPGAKRRRFGCGPVDDTTAATAQITIEPPTTSHHVGNPHGHTASNWDFFA</sequence>
<feature type="transmembrane region" description="Helical" evidence="1">
    <location>
        <begin position="33"/>
        <end position="53"/>
    </location>
</feature>